<sequence>MKSNIHLLLKKSTSIIRNRNSFFPALLILFSTGCTYDKTELLYPPKPNACDTLNANFTKVKSIMTSKCSSSRCHGAAAAKGGVILETYDQVKANATRIKQRALVDKTMPPAAPLSANDIAILQCWFDSGMPND</sequence>
<gene>
    <name evidence="1" type="ORF">J7I42_22140</name>
</gene>
<reference evidence="1 2" key="1">
    <citation type="submission" date="2021-03" db="EMBL/GenBank/DDBJ databases">
        <title>Assistant Professor.</title>
        <authorList>
            <person name="Huq M.A."/>
        </authorList>
    </citation>
    <scope>NUCLEOTIDE SEQUENCE [LARGE SCALE GENOMIC DNA]</scope>
    <source>
        <strain evidence="1 2">MAH-29</strain>
    </source>
</reference>
<dbReference type="Proteomes" id="UP000677244">
    <property type="component" value="Unassembled WGS sequence"/>
</dbReference>
<dbReference type="EMBL" id="JAGHKO010000005">
    <property type="protein sequence ID" value="MBO9203008.1"/>
    <property type="molecule type" value="Genomic_DNA"/>
</dbReference>
<proteinExistence type="predicted"/>
<name>A0ABS3YZ45_9BACT</name>
<protein>
    <recommendedName>
        <fullName evidence="3">Cytochrome C Planctomycete-type domain-containing protein</fullName>
    </recommendedName>
</protein>
<dbReference type="RefSeq" id="WP_209141064.1">
    <property type="nucleotide sequence ID" value="NZ_JAGHKO010000005.1"/>
</dbReference>
<dbReference type="PROSITE" id="PS51257">
    <property type="entry name" value="PROKAR_LIPOPROTEIN"/>
    <property type="match status" value="1"/>
</dbReference>
<accession>A0ABS3YZ45</accession>
<evidence type="ECO:0000313" key="1">
    <source>
        <dbReference type="EMBL" id="MBO9203008.1"/>
    </source>
</evidence>
<keyword evidence="2" id="KW-1185">Reference proteome</keyword>
<evidence type="ECO:0000313" key="2">
    <source>
        <dbReference type="Proteomes" id="UP000677244"/>
    </source>
</evidence>
<evidence type="ECO:0008006" key="3">
    <source>
        <dbReference type="Google" id="ProtNLM"/>
    </source>
</evidence>
<organism evidence="1 2">
    <name type="scientific">Niastella soli</name>
    <dbReference type="NCBI Taxonomy" id="2821487"/>
    <lineage>
        <taxon>Bacteria</taxon>
        <taxon>Pseudomonadati</taxon>
        <taxon>Bacteroidota</taxon>
        <taxon>Chitinophagia</taxon>
        <taxon>Chitinophagales</taxon>
        <taxon>Chitinophagaceae</taxon>
        <taxon>Niastella</taxon>
    </lineage>
</organism>
<comment type="caution">
    <text evidence="1">The sequence shown here is derived from an EMBL/GenBank/DDBJ whole genome shotgun (WGS) entry which is preliminary data.</text>
</comment>